<sequence length="603" mass="67342">MTKKIKGSALLASLIFAFVILVVISALAYNYRMDSLSVSTILEQKQNIGVDEGYFGSIIGNLDTSQDKEETIDSYKFQTTIDSSSLKFLYEDNNAGLYESEPYLLSYKYTHRFFEGEINRYVREFIYNILPGSSVMTQYDRSVIPLNLPYVNAEAMSQAEYNYKIGSQNAVPVEGGYIGYLRKPVIDGYDGTGSESDYIVDQGNGNIKYILCHKPEDGGNRIVVSENSWDAHHDHGDYRGPCLDNGSRSFTINIYGNTLTMTFPDVLALSYYHFSIGWGLEGGQWTLYLAVYDLDRVYTSSATLNDIKNNPSTAEVSLSNWKEVSGLEEFDDGDIVNVTWYFDNVEDVPKLMILEKFLRSGSYDIDVYRTTYASITKTYAATLTDRFVTGTTNFNDKEVFTLVPDSLFTLFGAVPLIFQGTNIIDFNYDAPYTLGDGVGSTKSVLTANVTNKPVIIKKNATQFYIVYFNNNTVYKYLYSYGVSSPSLVLTNIFSGQTVQKIIAKYGALFIITNNNIYVEDVQNSALISRVAIYGANYQIARDSSGRIYAMPDGFTCTINGNCNTSSRVYLDSGCGAYSGGCDAMAELNNVSPYLNIVYKNFSY</sequence>
<dbReference type="KEGG" id="fpz:LA55_314"/>
<dbReference type="Proteomes" id="UP000031830">
    <property type="component" value="Chromosome"/>
</dbReference>
<gene>
    <name evidence="1" type="ORF">LA55_314</name>
</gene>
<reference evidence="1 2" key="1">
    <citation type="journal article" date="2015" name="Genome Announc.">
        <title>Genome sequencing of 18 francisella strains to aid in assay development and testing.</title>
        <authorList>
            <person name="Johnson S.L."/>
            <person name="Daligault H.E."/>
            <person name="Davenport K.W."/>
            <person name="Coyne S.R."/>
            <person name="Frey K.G."/>
            <person name="Koroleva G.I."/>
            <person name="Broomall S.M."/>
            <person name="Bishop-Lilly K.A."/>
            <person name="Bruce D.C."/>
            <person name="Chertkov O."/>
            <person name="Freitas T."/>
            <person name="Jaissle J."/>
            <person name="Ladner J.T."/>
            <person name="Rosenzweig C.N."/>
            <person name="Gibbons H.S."/>
            <person name="Palacios G.F."/>
            <person name="Redden C.L."/>
            <person name="Xu Y."/>
            <person name="Minogue T.D."/>
            <person name="Chain P.S."/>
        </authorList>
    </citation>
    <scope>NUCLEOTIDE SEQUENCE [LARGE SCALE GENOMIC DNA]</scope>
    <source>
        <strain evidence="1 2">GA01-2794</strain>
    </source>
</reference>
<accession>A0A0B6D5T5</accession>
<organism evidence="1 2">
    <name type="scientific">Francisella philomiragia</name>
    <dbReference type="NCBI Taxonomy" id="28110"/>
    <lineage>
        <taxon>Bacteria</taxon>
        <taxon>Pseudomonadati</taxon>
        <taxon>Pseudomonadota</taxon>
        <taxon>Gammaproteobacteria</taxon>
        <taxon>Thiotrichales</taxon>
        <taxon>Francisellaceae</taxon>
        <taxon>Francisella</taxon>
    </lineage>
</organism>
<dbReference type="EMBL" id="CP009440">
    <property type="protein sequence ID" value="AJI53672.1"/>
    <property type="molecule type" value="Genomic_DNA"/>
</dbReference>
<name>A0A0B6D5T5_9GAMM</name>
<evidence type="ECO:0000313" key="2">
    <source>
        <dbReference type="Proteomes" id="UP000031830"/>
    </source>
</evidence>
<dbReference type="AlphaFoldDB" id="A0A0B6D5T5"/>
<protein>
    <submittedName>
        <fullName evidence="1">Uncharacterized protein</fullName>
    </submittedName>
</protein>
<proteinExistence type="predicted"/>
<dbReference type="RefSeq" id="WP_044525588.1">
    <property type="nucleotide sequence ID" value="NZ_CP009440.1"/>
</dbReference>
<evidence type="ECO:0000313" key="1">
    <source>
        <dbReference type="EMBL" id="AJI53672.1"/>
    </source>
</evidence>
<dbReference type="OrthoDB" id="5604130at2"/>